<evidence type="ECO:0000259" key="1">
    <source>
        <dbReference type="PROSITE" id="PS50878"/>
    </source>
</evidence>
<dbReference type="EMBL" id="JACCEM010000007">
    <property type="protein sequence ID" value="NYT50372.1"/>
    <property type="molecule type" value="Genomic_DNA"/>
</dbReference>
<name>A0A853G3F2_9BURK</name>
<keyword evidence="2" id="KW-0695">RNA-directed DNA polymerase</keyword>
<dbReference type="PROSITE" id="PS50878">
    <property type="entry name" value="RT_POL"/>
    <property type="match status" value="1"/>
</dbReference>
<comment type="caution">
    <text evidence="2">The sequence shown here is derived from an EMBL/GenBank/DDBJ whole genome shotgun (WGS) entry which is preliminary data.</text>
</comment>
<dbReference type="AlphaFoldDB" id="A0A853G3F2"/>
<dbReference type="InterPro" id="IPR043502">
    <property type="entry name" value="DNA/RNA_pol_sf"/>
</dbReference>
<dbReference type="Proteomes" id="UP000559809">
    <property type="component" value="Unassembled WGS sequence"/>
</dbReference>
<dbReference type="SUPFAM" id="SSF56672">
    <property type="entry name" value="DNA/RNA polymerases"/>
    <property type="match status" value="1"/>
</dbReference>
<reference evidence="2 3" key="1">
    <citation type="submission" date="2020-07" db="EMBL/GenBank/DDBJ databases">
        <title>Taxonomic revisions and descriptions of new bacterial species based on genomic comparisons in the high-G+C-content subgroup of the family Alcaligenaceae.</title>
        <authorList>
            <person name="Szabo A."/>
            <person name="Felfoldi T."/>
        </authorList>
    </citation>
    <scope>NUCLEOTIDE SEQUENCE [LARGE SCALE GENOMIC DNA]</scope>
    <source>
        <strain evidence="2 3">LMG 24012</strain>
    </source>
</reference>
<keyword evidence="3" id="KW-1185">Reference proteome</keyword>
<dbReference type="Pfam" id="PF00078">
    <property type="entry name" value="RVT_1"/>
    <property type="match status" value="1"/>
</dbReference>
<dbReference type="InterPro" id="IPR000477">
    <property type="entry name" value="RT_dom"/>
</dbReference>
<dbReference type="GO" id="GO:0003964">
    <property type="term" value="F:RNA-directed DNA polymerase activity"/>
    <property type="evidence" value="ECO:0007669"/>
    <property type="project" value="UniProtKB-KW"/>
</dbReference>
<keyword evidence="2" id="KW-0808">Transferase</keyword>
<accession>A0A853G3F2</accession>
<proteinExistence type="predicted"/>
<protein>
    <submittedName>
        <fullName evidence="2">RNA-directed DNA polymerase</fullName>
    </submittedName>
</protein>
<organism evidence="2 3">
    <name type="scientific">Parapusillimonas granuli</name>
    <dbReference type="NCBI Taxonomy" id="380911"/>
    <lineage>
        <taxon>Bacteria</taxon>
        <taxon>Pseudomonadati</taxon>
        <taxon>Pseudomonadota</taxon>
        <taxon>Betaproteobacteria</taxon>
        <taxon>Burkholderiales</taxon>
        <taxon>Alcaligenaceae</taxon>
        <taxon>Parapusillimonas</taxon>
    </lineage>
</organism>
<evidence type="ECO:0000313" key="2">
    <source>
        <dbReference type="EMBL" id="NYT50372.1"/>
    </source>
</evidence>
<dbReference type="NCBIfam" id="NF041747">
    <property type="entry name" value="Drt3a"/>
    <property type="match status" value="1"/>
</dbReference>
<dbReference type="CDD" id="cd01646">
    <property type="entry name" value="RT_Bac_retron_I"/>
    <property type="match status" value="1"/>
</dbReference>
<feature type="domain" description="Reverse transcriptase" evidence="1">
    <location>
        <begin position="43"/>
        <end position="268"/>
    </location>
</feature>
<evidence type="ECO:0000313" key="3">
    <source>
        <dbReference type="Proteomes" id="UP000559809"/>
    </source>
</evidence>
<gene>
    <name evidence="2" type="ORF">H0A72_13725</name>
</gene>
<dbReference type="RefSeq" id="WP_180156249.1">
    <property type="nucleotide sequence ID" value="NZ_JACCEM010000007.1"/>
</dbReference>
<sequence length="427" mass="48563">MSRASSFDQSFCIKTLERVLWKRDFLRVPAAGQAALRDQLLSQALASAISHFDPPSIPLAGFPLKGKTVYRLARHQDELVERKLRLNLKRCTSLAADGRSQIVKNLKLLLEEGVPYRIYRLDIRSFFESFQRKHIFDTVSSIKNLSPHSRKLIESLLDAHTAIGGSGVPRGLSISAALSEILMQDFDQKMRWGRNIFYYSRYVDDIIIVSSARENETDFLRELRSCLPPGLELNPDKKNVAAATTRVAKEDSEIAPKLLQFDYLGYQFLVKNPTKQEAGKTKDGELYRKVHVDIARKKIKRIKTRIVRSFLSHAKSNDWGLLRDRIAFLTQNFSVYNPKAGGKKVAGIYHSYPLISEGAAGLKDLDRFLRNAVLSKKGRVFSITNTIISAHQKRQLLAYSFAKGHSNRSFIHFSATRISQIQSCWIY</sequence>
<keyword evidence="2" id="KW-0548">Nucleotidyltransferase</keyword>